<evidence type="ECO:0000256" key="5">
    <source>
        <dbReference type="ARBA" id="ARBA00023014"/>
    </source>
</evidence>
<evidence type="ECO:0000256" key="2">
    <source>
        <dbReference type="ARBA" id="ARBA00022714"/>
    </source>
</evidence>
<sequence length="107" mass="11743">MPKVTLHYPNGEVRTLSVDNGQSVMKAATANMVPGIIGECGGELTCATCHVFVEPEWLDRLPGQEQEEVDMLDLTSEEPTECSRLSCQIVMSPDLDGLVVRLPKTQR</sequence>
<evidence type="ECO:0000259" key="7">
    <source>
        <dbReference type="PROSITE" id="PS51085"/>
    </source>
</evidence>
<dbReference type="GO" id="GO:0051537">
    <property type="term" value="F:2 iron, 2 sulfur cluster binding"/>
    <property type="evidence" value="ECO:0007669"/>
    <property type="project" value="UniProtKB-KW"/>
</dbReference>
<protein>
    <submittedName>
        <fullName evidence="8">2Fe-2S iron-sulfur cluster binding domain-containing protein</fullName>
    </submittedName>
</protein>
<dbReference type="EMBL" id="WBMS02000031">
    <property type="protein sequence ID" value="MWA04844.1"/>
    <property type="molecule type" value="Genomic_DNA"/>
</dbReference>
<name>A0A6I4MKX6_9ACTN</name>
<evidence type="ECO:0000256" key="3">
    <source>
        <dbReference type="ARBA" id="ARBA00022723"/>
    </source>
</evidence>
<organism evidence="8 9">
    <name type="scientific">Actinomadura physcomitrii</name>
    <dbReference type="NCBI Taxonomy" id="2650748"/>
    <lineage>
        <taxon>Bacteria</taxon>
        <taxon>Bacillati</taxon>
        <taxon>Actinomycetota</taxon>
        <taxon>Actinomycetes</taxon>
        <taxon>Streptosporangiales</taxon>
        <taxon>Thermomonosporaceae</taxon>
        <taxon>Actinomadura</taxon>
    </lineage>
</organism>
<reference evidence="8" key="1">
    <citation type="submission" date="2019-12" db="EMBL/GenBank/DDBJ databases">
        <title>Actinomadura physcomitrii sp. nov., a novel actinomycete isolated from moss [Physcomitrium sphaericum (Ludw) Fuernr].</title>
        <authorList>
            <person name="Zhuang X."/>
        </authorList>
    </citation>
    <scope>NUCLEOTIDE SEQUENCE [LARGE SCALE GENOMIC DNA]</scope>
    <source>
        <strain evidence="8">LD22</strain>
    </source>
</reference>
<dbReference type="SUPFAM" id="SSF54292">
    <property type="entry name" value="2Fe-2S ferredoxin-like"/>
    <property type="match status" value="1"/>
</dbReference>
<dbReference type="GO" id="GO:0009055">
    <property type="term" value="F:electron transfer activity"/>
    <property type="evidence" value="ECO:0007669"/>
    <property type="project" value="TreeGrafter"/>
</dbReference>
<keyword evidence="3" id="KW-0479">Metal-binding</keyword>
<proteinExistence type="inferred from homology"/>
<dbReference type="InterPro" id="IPR036010">
    <property type="entry name" value="2Fe-2S_ferredoxin-like_sf"/>
</dbReference>
<keyword evidence="9" id="KW-1185">Reference proteome</keyword>
<evidence type="ECO:0000313" key="8">
    <source>
        <dbReference type="EMBL" id="MWA04844.1"/>
    </source>
</evidence>
<evidence type="ECO:0000313" key="9">
    <source>
        <dbReference type="Proteomes" id="UP000462055"/>
    </source>
</evidence>
<comment type="similarity">
    <text evidence="1">Belongs to the adrenodoxin/putidaredoxin family.</text>
</comment>
<dbReference type="Gene3D" id="3.10.20.30">
    <property type="match status" value="1"/>
</dbReference>
<dbReference type="InterPro" id="IPR001041">
    <property type="entry name" value="2Fe-2S_ferredoxin-type"/>
</dbReference>
<dbReference type="InterPro" id="IPR012675">
    <property type="entry name" value="Beta-grasp_dom_sf"/>
</dbReference>
<evidence type="ECO:0000256" key="6">
    <source>
        <dbReference type="ARBA" id="ARBA00034078"/>
    </source>
</evidence>
<dbReference type="AlphaFoldDB" id="A0A6I4MKX6"/>
<dbReference type="PANTHER" id="PTHR23426">
    <property type="entry name" value="FERREDOXIN/ADRENODOXIN"/>
    <property type="match status" value="1"/>
</dbReference>
<gene>
    <name evidence="8" type="ORF">F8568_031635</name>
</gene>
<evidence type="ECO:0000256" key="4">
    <source>
        <dbReference type="ARBA" id="ARBA00023004"/>
    </source>
</evidence>
<comment type="caution">
    <text evidence="8">The sequence shown here is derived from an EMBL/GenBank/DDBJ whole genome shotgun (WGS) entry which is preliminary data.</text>
</comment>
<comment type="cofactor">
    <cofactor evidence="6">
        <name>[2Fe-2S] cluster</name>
        <dbReference type="ChEBI" id="CHEBI:190135"/>
    </cofactor>
</comment>
<dbReference type="RefSeq" id="WP_151597348.1">
    <property type="nucleotide sequence ID" value="NZ_WBMS02000031.1"/>
</dbReference>
<keyword evidence="4" id="KW-0408">Iron</keyword>
<dbReference type="PANTHER" id="PTHR23426:SF65">
    <property type="entry name" value="FERREDOXIN-2, MITOCHONDRIAL"/>
    <property type="match status" value="1"/>
</dbReference>
<feature type="domain" description="2Fe-2S ferredoxin-type" evidence="7">
    <location>
        <begin position="2"/>
        <end position="106"/>
    </location>
</feature>
<dbReference type="PRINTS" id="PR00355">
    <property type="entry name" value="ADRENODOXIN"/>
</dbReference>
<dbReference type="GO" id="GO:0140647">
    <property type="term" value="P:P450-containing electron transport chain"/>
    <property type="evidence" value="ECO:0007669"/>
    <property type="project" value="InterPro"/>
</dbReference>
<keyword evidence="2" id="KW-0001">2Fe-2S</keyword>
<dbReference type="Proteomes" id="UP000462055">
    <property type="component" value="Unassembled WGS sequence"/>
</dbReference>
<dbReference type="Pfam" id="PF00111">
    <property type="entry name" value="Fer2"/>
    <property type="match status" value="1"/>
</dbReference>
<evidence type="ECO:0000256" key="1">
    <source>
        <dbReference type="ARBA" id="ARBA00010914"/>
    </source>
</evidence>
<dbReference type="CDD" id="cd00207">
    <property type="entry name" value="fer2"/>
    <property type="match status" value="1"/>
</dbReference>
<dbReference type="PROSITE" id="PS51085">
    <property type="entry name" value="2FE2S_FER_2"/>
    <property type="match status" value="1"/>
</dbReference>
<dbReference type="InterPro" id="IPR001055">
    <property type="entry name" value="Adrenodoxin-like"/>
</dbReference>
<dbReference type="GO" id="GO:0046872">
    <property type="term" value="F:metal ion binding"/>
    <property type="evidence" value="ECO:0007669"/>
    <property type="project" value="UniProtKB-KW"/>
</dbReference>
<keyword evidence="5" id="KW-0411">Iron-sulfur</keyword>
<accession>A0A6I4MKX6</accession>